<dbReference type="InterPro" id="IPR027417">
    <property type="entry name" value="P-loop_NTPase"/>
</dbReference>
<evidence type="ECO:0000313" key="8">
    <source>
        <dbReference type="Proteomes" id="UP000276389"/>
    </source>
</evidence>
<sequence>MAERYRAENVTCTLSGRTLIDDVSLSLSQGEMVALIGPNGAGKSTLLRLLTGYLKPDGGRCVLAGKNLREWHPETLSRHRAVMRQHAQPGFDWPVDAIIGMGRAPWSRQPEESIVREVMALTGCLPLAGRRYNALSGGEQQRVQLARALAQLWQDGSPRGWLFLDEPTSALDLYHQQHLLRLLNSLTLKGHLHVCVVLHDLNLAALWADRILLLHGGRLVSHGTPGEVLQADALARWYGAQVHVGSHPVHAAPQVFLAP</sequence>
<evidence type="ECO:0000256" key="2">
    <source>
        <dbReference type="ARBA" id="ARBA00022741"/>
    </source>
</evidence>
<reference evidence="7 8" key="1">
    <citation type="submission" date="2018-12" db="EMBL/GenBank/DDBJ databases">
        <title>The Genome Submission of two Enterobacter spp. strains.</title>
        <authorList>
            <person name="Wu W."/>
            <person name="Wei L."/>
            <person name="Feng Y."/>
            <person name="Zong Z."/>
        </authorList>
    </citation>
    <scope>NUCLEOTIDE SEQUENCE [LARGE SCALE GENOMIC DNA]</scope>
    <source>
        <strain evidence="7 8">WCHEHu045002</strain>
    </source>
</reference>
<dbReference type="AlphaFoldDB" id="A0A428LV92"/>
<dbReference type="Gene3D" id="3.40.50.300">
    <property type="entry name" value="P-loop containing nucleotide triphosphate hydrolases"/>
    <property type="match status" value="1"/>
</dbReference>
<dbReference type="Proteomes" id="UP000276389">
    <property type="component" value="Unassembled WGS sequence"/>
</dbReference>
<proteinExistence type="predicted"/>
<evidence type="ECO:0000313" key="7">
    <source>
        <dbReference type="EMBL" id="RSK69321.1"/>
    </source>
</evidence>
<comment type="function">
    <text evidence="5">Part of the ABC transporter complex HmuTUV involved in hemin import. Responsible for energy coupling to the transport system.</text>
</comment>
<dbReference type="InterPro" id="IPR017871">
    <property type="entry name" value="ABC_transporter-like_CS"/>
</dbReference>
<gene>
    <name evidence="7" type="ORF">EJE24_05875</name>
</gene>
<protein>
    <submittedName>
        <fullName evidence="7">Heme ABC transporter ATP-binding protein</fullName>
    </submittedName>
</protein>
<dbReference type="NCBIfam" id="NF010068">
    <property type="entry name" value="PRK13548.1"/>
    <property type="match status" value="1"/>
</dbReference>
<evidence type="ECO:0000256" key="3">
    <source>
        <dbReference type="ARBA" id="ARBA00022840"/>
    </source>
</evidence>
<dbReference type="InterPro" id="IPR003593">
    <property type="entry name" value="AAA+_ATPase"/>
</dbReference>
<dbReference type="GO" id="GO:0005524">
    <property type="term" value="F:ATP binding"/>
    <property type="evidence" value="ECO:0007669"/>
    <property type="project" value="UniProtKB-KW"/>
</dbReference>
<dbReference type="CDD" id="cd03214">
    <property type="entry name" value="ABC_Iron-Siderophores_B12_Hemin"/>
    <property type="match status" value="1"/>
</dbReference>
<evidence type="ECO:0000256" key="5">
    <source>
        <dbReference type="ARBA" id="ARBA00037066"/>
    </source>
</evidence>
<evidence type="ECO:0000256" key="4">
    <source>
        <dbReference type="ARBA" id="ARBA00022967"/>
    </source>
</evidence>
<dbReference type="PROSITE" id="PS00211">
    <property type="entry name" value="ABC_TRANSPORTER_1"/>
    <property type="match status" value="1"/>
</dbReference>
<dbReference type="Pfam" id="PF00005">
    <property type="entry name" value="ABC_tran"/>
    <property type="match status" value="1"/>
</dbReference>
<dbReference type="PANTHER" id="PTHR42794:SF1">
    <property type="entry name" value="HEMIN IMPORT ATP-BINDING PROTEIN HMUV"/>
    <property type="match status" value="1"/>
</dbReference>
<name>A0A428LV92_9ENTR</name>
<keyword evidence="1" id="KW-0813">Transport</keyword>
<dbReference type="GO" id="GO:0016887">
    <property type="term" value="F:ATP hydrolysis activity"/>
    <property type="evidence" value="ECO:0007669"/>
    <property type="project" value="InterPro"/>
</dbReference>
<evidence type="ECO:0000256" key="1">
    <source>
        <dbReference type="ARBA" id="ARBA00022448"/>
    </source>
</evidence>
<dbReference type="SMART" id="SM00382">
    <property type="entry name" value="AAA"/>
    <property type="match status" value="1"/>
</dbReference>
<dbReference type="PROSITE" id="PS50893">
    <property type="entry name" value="ABC_TRANSPORTER_2"/>
    <property type="match status" value="1"/>
</dbReference>
<feature type="domain" description="ABC transporter" evidence="6">
    <location>
        <begin position="5"/>
        <end position="241"/>
    </location>
</feature>
<keyword evidence="2" id="KW-0547">Nucleotide-binding</keyword>
<accession>A0A428LV92</accession>
<dbReference type="EMBL" id="RWHU01000002">
    <property type="protein sequence ID" value="RSK69321.1"/>
    <property type="molecule type" value="Genomic_DNA"/>
</dbReference>
<dbReference type="PANTHER" id="PTHR42794">
    <property type="entry name" value="HEMIN IMPORT ATP-BINDING PROTEIN HMUV"/>
    <property type="match status" value="1"/>
</dbReference>
<dbReference type="SUPFAM" id="SSF52540">
    <property type="entry name" value="P-loop containing nucleoside triphosphate hydrolases"/>
    <property type="match status" value="1"/>
</dbReference>
<evidence type="ECO:0000259" key="6">
    <source>
        <dbReference type="PROSITE" id="PS50893"/>
    </source>
</evidence>
<dbReference type="RefSeq" id="WP_125913944.1">
    <property type="nucleotide sequence ID" value="NZ_RWHU01000002.1"/>
</dbReference>
<organism evidence="7 8">
    <name type="scientific">Enterobacter huaxiensis</name>
    <dbReference type="NCBI Taxonomy" id="2494702"/>
    <lineage>
        <taxon>Bacteria</taxon>
        <taxon>Pseudomonadati</taxon>
        <taxon>Pseudomonadota</taxon>
        <taxon>Gammaproteobacteria</taxon>
        <taxon>Enterobacterales</taxon>
        <taxon>Enterobacteriaceae</taxon>
        <taxon>Enterobacter</taxon>
    </lineage>
</organism>
<comment type="caution">
    <text evidence="7">The sequence shown here is derived from an EMBL/GenBank/DDBJ whole genome shotgun (WGS) entry which is preliminary data.</text>
</comment>
<dbReference type="InterPro" id="IPR003439">
    <property type="entry name" value="ABC_transporter-like_ATP-bd"/>
</dbReference>
<keyword evidence="4" id="KW-1278">Translocase</keyword>
<keyword evidence="3 7" id="KW-0067">ATP-binding</keyword>